<dbReference type="PRINTS" id="PR00039">
    <property type="entry name" value="HTHLYSR"/>
</dbReference>
<keyword evidence="3" id="KW-0238">DNA-binding</keyword>
<dbReference type="Gene3D" id="1.10.10.10">
    <property type="entry name" value="Winged helix-like DNA-binding domain superfamily/Winged helix DNA-binding domain"/>
    <property type="match status" value="1"/>
</dbReference>
<dbReference type="RefSeq" id="WP_148604277.1">
    <property type="nucleotide sequence ID" value="NZ_RXYB01000013.1"/>
</dbReference>
<dbReference type="InterPro" id="IPR036390">
    <property type="entry name" value="WH_DNA-bd_sf"/>
</dbReference>
<dbReference type="PANTHER" id="PTHR30126:SF64">
    <property type="entry name" value="HTH-TYPE TRANSCRIPTIONAL REGULATOR CITR"/>
    <property type="match status" value="1"/>
</dbReference>
<keyword evidence="4" id="KW-0804">Transcription</keyword>
<dbReference type="Pfam" id="PF03466">
    <property type="entry name" value="LysR_substrate"/>
    <property type="match status" value="1"/>
</dbReference>
<keyword evidence="7" id="KW-1185">Reference proteome</keyword>
<accession>A0ABR6WNV2</accession>
<evidence type="ECO:0000256" key="4">
    <source>
        <dbReference type="ARBA" id="ARBA00023163"/>
    </source>
</evidence>
<dbReference type="Pfam" id="PF00126">
    <property type="entry name" value="HTH_1"/>
    <property type="match status" value="1"/>
</dbReference>
<organism evidence="6 7">
    <name type="scientific">Acetobacterium tundrae</name>
    <dbReference type="NCBI Taxonomy" id="132932"/>
    <lineage>
        <taxon>Bacteria</taxon>
        <taxon>Bacillati</taxon>
        <taxon>Bacillota</taxon>
        <taxon>Clostridia</taxon>
        <taxon>Eubacteriales</taxon>
        <taxon>Eubacteriaceae</taxon>
        <taxon>Acetobacterium</taxon>
    </lineage>
</organism>
<dbReference type="Proteomes" id="UP000653358">
    <property type="component" value="Unassembled WGS sequence"/>
</dbReference>
<dbReference type="SUPFAM" id="SSF46785">
    <property type="entry name" value="Winged helix' DNA-binding domain"/>
    <property type="match status" value="1"/>
</dbReference>
<dbReference type="InterPro" id="IPR036388">
    <property type="entry name" value="WH-like_DNA-bd_sf"/>
</dbReference>
<evidence type="ECO:0000259" key="5">
    <source>
        <dbReference type="PROSITE" id="PS50931"/>
    </source>
</evidence>
<dbReference type="PANTHER" id="PTHR30126">
    <property type="entry name" value="HTH-TYPE TRANSCRIPTIONAL REGULATOR"/>
    <property type="match status" value="1"/>
</dbReference>
<evidence type="ECO:0000256" key="1">
    <source>
        <dbReference type="ARBA" id="ARBA00009437"/>
    </source>
</evidence>
<reference evidence="6 7" key="1">
    <citation type="journal article" date="2020" name="mSystems">
        <title>Defining Genomic and Predicted Metabolic Features of the Acetobacterium Genus.</title>
        <authorList>
            <person name="Ross D.E."/>
            <person name="Marshall C.W."/>
            <person name="Gulliver D."/>
            <person name="May H.D."/>
            <person name="Norman R.S."/>
        </authorList>
    </citation>
    <scope>NUCLEOTIDE SEQUENCE [LARGE SCALE GENOMIC DNA]</scope>
    <source>
        <strain evidence="6 7">DSM 9173</strain>
    </source>
</reference>
<evidence type="ECO:0000313" key="7">
    <source>
        <dbReference type="Proteomes" id="UP000653358"/>
    </source>
</evidence>
<dbReference type="InterPro" id="IPR005119">
    <property type="entry name" value="LysR_subst-bd"/>
</dbReference>
<keyword evidence="2" id="KW-0805">Transcription regulation</keyword>
<comment type="similarity">
    <text evidence="1">Belongs to the LysR transcriptional regulatory family.</text>
</comment>
<evidence type="ECO:0000256" key="2">
    <source>
        <dbReference type="ARBA" id="ARBA00023015"/>
    </source>
</evidence>
<gene>
    <name evidence="6" type="ORF">GH807_12955</name>
</gene>
<proteinExistence type="inferred from homology"/>
<name>A0ABR6WNV2_9FIRM</name>
<evidence type="ECO:0000313" key="6">
    <source>
        <dbReference type="EMBL" id="MBC3797953.1"/>
    </source>
</evidence>
<sequence length="292" mass="33877">MRLAYLNTFVKVIQLQSISNAAEELYLTQPAVTKQIKALEEYYGVVLTQRQDNKTIPTREGKKLYCCALNILTENHELLREFKNEINNSSGHIDLISSNYPAHYILPELLNAHSSFCEHITYSIKATHSQDVYYNVKNGIYNFGFVGIKKDIPNIESLEIATSNMVLVGVKKKYSFLINHPEKIKDQNFVLRTKGSATLQEVKKHLNLLKMERINTFMECDSNEMVKELILSGTGIGYFFENALKDHLENNTLIILDDKKIIRHFYFIYNTQRYKSIPETSFYDYVVNKYSK</sequence>
<dbReference type="EMBL" id="WJBB01000018">
    <property type="protein sequence ID" value="MBC3797953.1"/>
    <property type="molecule type" value="Genomic_DNA"/>
</dbReference>
<dbReference type="PROSITE" id="PS50931">
    <property type="entry name" value="HTH_LYSR"/>
    <property type="match status" value="1"/>
</dbReference>
<dbReference type="Gene3D" id="3.40.190.290">
    <property type="match status" value="1"/>
</dbReference>
<dbReference type="SUPFAM" id="SSF53850">
    <property type="entry name" value="Periplasmic binding protein-like II"/>
    <property type="match status" value="1"/>
</dbReference>
<evidence type="ECO:0000256" key="3">
    <source>
        <dbReference type="ARBA" id="ARBA00023125"/>
    </source>
</evidence>
<protein>
    <submittedName>
        <fullName evidence="6">LysR family transcriptional regulator</fullName>
    </submittedName>
</protein>
<dbReference type="InterPro" id="IPR000847">
    <property type="entry name" value="LysR_HTH_N"/>
</dbReference>
<feature type="domain" description="HTH lysR-type" evidence="5">
    <location>
        <begin position="1"/>
        <end position="58"/>
    </location>
</feature>
<comment type="caution">
    <text evidence="6">The sequence shown here is derived from an EMBL/GenBank/DDBJ whole genome shotgun (WGS) entry which is preliminary data.</text>
</comment>